<name>A0A1S4BAK6_TOBAC</name>
<keyword evidence="1" id="KW-0479">Metal-binding</keyword>
<dbReference type="RefSeq" id="XP_016485924.1">
    <property type="nucleotide sequence ID" value="XM_016630438.1"/>
</dbReference>
<dbReference type="PANTHER" id="PTHR31973">
    <property type="entry name" value="POLYPROTEIN, PUTATIVE-RELATED"/>
    <property type="match status" value="1"/>
</dbReference>
<sequence length="230" mass="27163">MLKILLDLKDGERVTFILDMQKGLLDAISVIVPKANHRFCVRHIEANWAKKNKRGGEMRKMLWWCAWSTYDEDFKDQLKNLGSSSEQAVKDLLWYPPQSWCRAYFDTKCKNNMVDNNFTESFNFWILEARSKSIIKMLEDIRIKVMNMIREHEDEARNWKEDISPLAMRLFKDYKHIAQGCKVIFNGDNGYKVTEGVDRHTVNLLLKKCTCRTWDLYEIPCPHAIKALIH</sequence>
<dbReference type="OrthoDB" id="1302282at2759"/>
<evidence type="ECO:0000256" key="4">
    <source>
        <dbReference type="PROSITE-ProRule" id="PRU00325"/>
    </source>
</evidence>
<organism evidence="6">
    <name type="scientific">Nicotiana tabacum</name>
    <name type="common">Common tobacco</name>
    <dbReference type="NCBI Taxonomy" id="4097"/>
    <lineage>
        <taxon>Eukaryota</taxon>
        <taxon>Viridiplantae</taxon>
        <taxon>Streptophyta</taxon>
        <taxon>Embryophyta</taxon>
        <taxon>Tracheophyta</taxon>
        <taxon>Spermatophyta</taxon>
        <taxon>Magnoliopsida</taxon>
        <taxon>eudicotyledons</taxon>
        <taxon>Gunneridae</taxon>
        <taxon>Pentapetalae</taxon>
        <taxon>asterids</taxon>
        <taxon>lamiids</taxon>
        <taxon>Solanales</taxon>
        <taxon>Solanaceae</taxon>
        <taxon>Nicotianoideae</taxon>
        <taxon>Nicotianeae</taxon>
        <taxon>Nicotiana</taxon>
    </lineage>
</organism>
<evidence type="ECO:0000259" key="5">
    <source>
        <dbReference type="PROSITE" id="PS50966"/>
    </source>
</evidence>
<dbReference type="GO" id="GO:0008270">
    <property type="term" value="F:zinc ion binding"/>
    <property type="evidence" value="ECO:0007669"/>
    <property type="project" value="UniProtKB-KW"/>
</dbReference>
<feature type="domain" description="SWIM-type" evidence="5">
    <location>
        <begin position="191"/>
        <end position="230"/>
    </location>
</feature>
<evidence type="ECO:0000256" key="3">
    <source>
        <dbReference type="ARBA" id="ARBA00022833"/>
    </source>
</evidence>
<proteinExistence type="predicted"/>
<evidence type="ECO:0000313" key="7">
    <source>
        <dbReference type="RefSeq" id="XP_016485925.1"/>
    </source>
</evidence>
<dbReference type="PaxDb" id="4097-A0A1S4BAK6"/>
<dbReference type="PROSITE" id="PS50966">
    <property type="entry name" value="ZF_SWIM"/>
    <property type="match status" value="1"/>
</dbReference>
<dbReference type="InterPro" id="IPR007527">
    <property type="entry name" value="Znf_SWIM"/>
</dbReference>
<dbReference type="Pfam" id="PF04434">
    <property type="entry name" value="SWIM"/>
    <property type="match status" value="1"/>
</dbReference>
<dbReference type="RefSeq" id="XP_016485925.1">
    <property type="nucleotide sequence ID" value="XM_016630439.1"/>
</dbReference>
<dbReference type="KEGG" id="nta:107806303"/>
<keyword evidence="2 4" id="KW-0863">Zinc-finger</keyword>
<dbReference type="PANTHER" id="PTHR31973:SF189">
    <property type="entry name" value="TRANSPOSASE, MUDR, PLANT, MULE TRANSPOSASE DOMAIN PROTEIN-RELATED"/>
    <property type="match status" value="1"/>
</dbReference>
<reference evidence="6 7" key="1">
    <citation type="submission" date="2025-04" db="UniProtKB">
        <authorList>
            <consortium name="RefSeq"/>
        </authorList>
    </citation>
    <scope>IDENTIFICATION</scope>
</reference>
<protein>
    <recommendedName>
        <fullName evidence="5">SWIM-type domain-containing protein</fullName>
    </recommendedName>
</protein>
<evidence type="ECO:0000256" key="2">
    <source>
        <dbReference type="ARBA" id="ARBA00022771"/>
    </source>
</evidence>
<evidence type="ECO:0000256" key="1">
    <source>
        <dbReference type="ARBA" id="ARBA00022723"/>
    </source>
</evidence>
<keyword evidence="3" id="KW-0862">Zinc</keyword>
<dbReference type="InterPro" id="IPR006564">
    <property type="entry name" value="Znf_PMZ"/>
</dbReference>
<evidence type="ECO:0000313" key="6">
    <source>
        <dbReference type="RefSeq" id="XP_016485924.1"/>
    </source>
</evidence>
<dbReference type="SMART" id="SM00575">
    <property type="entry name" value="ZnF_PMZ"/>
    <property type="match status" value="1"/>
</dbReference>
<dbReference type="AlphaFoldDB" id="A0A1S4BAK6"/>
<gene>
    <name evidence="6 7" type="primary">LOC107806303</name>
</gene>
<accession>A0A1S4BAK6</accession>
<dbReference type="OMA" id="VARWDIT"/>
<dbReference type="STRING" id="4097.A0A1S4BAK6"/>